<name>A0ABX0YY85_STRTL</name>
<reference evidence="1 2" key="1">
    <citation type="submission" date="2020-03" db="EMBL/GenBank/DDBJ databases">
        <title>WGS of actinomycetes isolated from Thailand.</title>
        <authorList>
            <person name="Thawai C."/>
        </authorList>
    </citation>
    <scope>NUCLEOTIDE SEQUENCE [LARGE SCALE GENOMIC DNA]</scope>
    <source>
        <strain evidence="1 2">NBRC 13905</strain>
    </source>
</reference>
<protein>
    <submittedName>
        <fullName evidence="1">Uncharacterized protein</fullName>
    </submittedName>
</protein>
<dbReference type="Proteomes" id="UP000635996">
    <property type="component" value="Unassembled WGS sequence"/>
</dbReference>
<dbReference type="EMBL" id="JAATEL010000032">
    <property type="protein sequence ID" value="NJP17058.1"/>
    <property type="molecule type" value="Genomic_DNA"/>
</dbReference>
<evidence type="ECO:0000313" key="1">
    <source>
        <dbReference type="EMBL" id="NJP17058.1"/>
    </source>
</evidence>
<evidence type="ECO:0000313" key="2">
    <source>
        <dbReference type="Proteomes" id="UP000635996"/>
    </source>
</evidence>
<organism evidence="1 2">
    <name type="scientific">Streptomyces thermoviolaceus subsp. thermoviolaceus</name>
    <dbReference type="NCBI Taxonomy" id="66860"/>
    <lineage>
        <taxon>Bacteria</taxon>
        <taxon>Bacillati</taxon>
        <taxon>Actinomycetota</taxon>
        <taxon>Actinomycetes</taxon>
        <taxon>Kitasatosporales</taxon>
        <taxon>Streptomycetaceae</taxon>
        <taxon>Streptomyces</taxon>
    </lineage>
</organism>
<gene>
    <name evidence="1" type="ORF">HCJ95_22955</name>
</gene>
<sequence length="74" mass="8658">MRVWPTEYDRWVALATRPLPAKDVPEHHRWRLVETPAGCVAVRLRGARLLPDEPVYPHHRMLCVPEEDAPRRAN</sequence>
<comment type="caution">
    <text evidence="1">The sequence shown here is derived from an EMBL/GenBank/DDBJ whole genome shotgun (WGS) entry which is preliminary data.</text>
</comment>
<keyword evidence="2" id="KW-1185">Reference proteome</keyword>
<accession>A0ABX0YY85</accession>
<proteinExistence type="predicted"/>